<dbReference type="EMBL" id="DVNA01000218">
    <property type="protein sequence ID" value="HIU56027.1"/>
    <property type="molecule type" value="Genomic_DNA"/>
</dbReference>
<protein>
    <recommendedName>
        <fullName evidence="5">5-formyltetrahydrofolate cyclo-ligase</fullName>
        <ecNumber evidence="5">6.3.3.2</ecNumber>
    </recommendedName>
</protein>
<evidence type="ECO:0000313" key="7">
    <source>
        <dbReference type="Proteomes" id="UP000824112"/>
    </source>
</evidence>
<dbReference type="GO" id="GO:0009396">
    <property type="term" value="P:folic acid-containing compound biosynthetic process"/>
    <property type="evidence" value="ECO:0007669"/>
    <property type="project" value="TreeGrafter"/>
</dbReference>
<sequence>MTPKEAKKRLRVAVTQVKRSLSPDQKEAGSMSALSRLEQLPLFLAAEKVLLYHALPDELQTAPLLEKWEKSKQLFLPVVQGENLLIKPYRRGETTIGRFGITEPAGEATLPPHEIELAIIPGVAYGFNGARLGRGKGFYDRLLEQLSCPCIGICFEQQLYPEIPVEPHDRPMDLIVTPERVVYCKP</sequence>
<comment type="cofactor">
    <cofactor evidence="5">
        <name>Mg(2+)</name>
        <dbReference type="ChEBI" id="CHEBI:18420"/>
    </cofactor>
</comment>
<accession>A0A9D1M996</accession>
<reference evidence="6" key="2">
    <citation type="journal article" date="2021" name="PeerJ">
        <title>Extensive microbial diversity within the chicken gut microbiome revealed by metagenomics and culture.</title>
        <authorList>
            <person name="Gilroy R."/>
            <person name="Ravi A."/>
            <person name="Getino M."/>
            <person name="Pursley I."/>
            <person name="Horton D.L."/>
            <person name="Alikhan N.F."/>
            <person name="Baker D."/>
            <person name="Gharbi K."/>
            <person name="Hall N."/>
            <person name="Watson M."/>
            <person name="Adriaenssens E.M."/>
            <person name="Foster-Nyarko E."/>
            <person name="Jarju S."/>
            <person name="Secka A."/>
            <person name="Antonio M."/>
            <person name="Oren A."/>
            <person name="Chaudhuri R.R."/>
            <person name="La Ragione R."/>
            <person name="Hildebrand F."/>
            <person name="Pallen M.J."/>
        </authorList>
    </citation>
    <scope>NUCLEOTIDE SEQUENCE</scope>
    <source>
        <strain evidence="6">CHK158-818</strain>
    </source>
</reference>
<dbReference type="SUPFAM" id="SSF100950">
    <property type="entry name" value="NagB/RpiA/CoA transferase-like"/>
    <property type="match status" value="1"/>
</dbReference>
<dbReference type="GO" id="GO:0005524">
    <property type="term" value="F:ATP binding"/>
    <property type="evidence" value="ECO:0007669"/>
    <property type="project" value="UniProtKB-KW"/>
</dbReference>
<dbReference type="PANTHER" id="PTHR23407">
    <property type="entry name" value="ATPASE INHIBITOR/5-FORMYLTETRAHYDROFOLATE CYCLO-LIGASE"/>
    <property type="match status" value="1"/>
</dbReference>
<feature type="binding site" evidence="4">
    <location>
        <begin position="131"/>
        <end position="139"/>
    </location>
    <ligand>
        <name>ATP</name>
        <dbReference type="ChEBI" id="CHEBI:30616"/>
    </ligand>
</feature>
<dbReference type="PANTHER" id="PTHR23407:SF1">
    <property type="entry name" value="5-FORMYLTETRAHYDROFOLATE CYCLO-LIGASE"/>
    <property type="match status" value="1"/>
</dbReference>
<evidence type="ECO:0000313" key="6">
    <source>
        <dbReference type="EMBL" id="HIU56027.1"/>
    </source>
</evidence>
<dbReference type="Pfam" id="PF01812">
    <property type="entry name" value="5-FTHF_cyc-lig"/>
    <property type="match status" value="1"/>
</dbReference>
<evidence type="ECO:0000256" key="5">
    <source>
        <dbReference type="RuleBase" id="RU361279"/>
    </source>
</evidence>
<feature type="binding site" evidence="4">
    <location>
        <begin position="7"/>
        <end position="11"/>
    </location>
    <ligand>
        <name>ATP</name>
        <dbReference type="ChEBI" id="CHEBI:30616"/>
    </ligand>
</feature>
<dbReference type="InterPro" id="IPR037171">
    <property type="entry name" value="NagB/RpiA_transferase-like"/>
</dbReference>
<keyword evidence="6" id="KW-0436">Ligase</keyword>
<feature type="binding site" evidence="4">
    <location>
        <position position="58"/>
    </location>
    <ligand>
        <name>substrate</name>
    </ligand>
</feature>
<organism evidence="6 7">
    <name type="scientific">Candidatus Gallibacteroides avistercoris</name>
    <dbReference type="NCBI Taxonomy" id="2840833"/>
    <lineage>
        <taxon>Bacteria</taxon>
        <taxon>Pseudomonadati</taxon>
        <taxon>Bacteroidota</taxon>
        <taxon>Bacteroidia</taxon>
        <taxon>Bacteroidales</taxon>
        <taxon>Bacteroidaceae</taxon>
        <taxon>Bacteroidaceae incertae sedis</taxon>
        <taxon>Candidatus Gallibacteroides</taxon>
    </lineage>
</organism>
<evidence type="ECO:0000256" key="4">
    <source>
        <dbReference type="PIRSR" id="PIRSR006806-1"/>
    </source>
</evidence>
<keyword evidence="3 4" id="KW-0067">ATP-binding</keyword>
<dbReference type="GO" id="GO:0046872">
    <property type="term" value="F:metal ion binding"/>
    <property type="evidence" value="ECO:0007669"/>
    <property type="project" value="UniProtKB-KW"/>
</dbReference>
<dbReference type="PIRSF" id="PIRSF006806">
    <property type="entry name" value="FTHF_cligase"/>
    <property type="match status" value="1"/>
</dbReference>
<dbReference type="EC" id="6.3.3.2" evidence="5"/>
<dbReference type="InterPro" id="IPR024185">
    <property type="entry name" value="FTHF_cligase-like_sf"/>
</dbReference>
<comment type="similarity">
    <text evidence="1 5">Belongs to the 5-formyltetrahydrofolate cyclo-ligase family.</text>
</comment>
<dbReference type="InterPro" id="IPR002698">
    <property type="entry name" value="FTHF_cligase"/>
</dbReference>
<keyword evidence="5" id="KW-0479">Metal-binding</keyword>
<keyword evidence="5" id="KW-0460">Magnesium</keyword>
<dbReference type="GO" id="GO:0035999">
    <property type="term" value="P:tetrahydrofolate interconversion"/>
    <property type="evidence" value="ECO:0007669"/>
    <property type="project" value="TreeGrafter"/>
</dbReference>
<dbReference type="AlphaFoldDB" id="A0A9D1M996"/>
<comment type="caution">
    <text evidence="6">The sequence shown here is derived from an EMBL/GenBank/DDBJ whole genome shotgun (WGS) entry which is preliminary data.</text>
</comment>
<reference evidence="6" key="1">
    <citation type="submission" date="2020-10" db="EMBL/GenBank/DDBJ databases">
        <authorList>
            <person name="Gilroy R."/>
        </authorList>
    </citation>
    <scope>NUCLEOTIDE SEQUENCE</scope>
    <source>
        <strain evidence="6">CHK158-818</strain>
    </source>
</reference>
<comment type="catalytic activity">
    <reaction evidence="5">
        <text>(6S)-5-formyl-5,6,7,8-tetrahydrofolate + ATP = (6R)-5,10-methenyltetrahydrofolate + ADP + phosphate</text>
        <dbReference type="Rhea" id="RHEA:10488"/>
        <dbReference type="ChEBI" id="CHEBI:30616"/>
        <dbReference type="ChEBI" id="CHEBI:43474"/>
        <dbReference type="ChEBI" id="CHEBI:57455"/>
        <dbReference type="ChEBI" id="CHEBI:57457"/>
        <dbReference type="ChEBI" id="CHEBI:456216"/>
        <dbReference type="EC" id="6.3.3.2"/>
    </reaction>
</comment>
<dbReference type="NCBIfam" id="TIGR02727">
    <property type="entry name" value="MTHFS_bact"/>
    <property type="match status" value="1"/>
</dbReference>
<keyword evidence="2 4" id="KW-0547">Nucleotide-binding</keyword>
<name>A0A9D1M996_9BACT</name>
<gene>
    <name evidence="6" type="ORF">IAB03_09520</name>
</gene>
<evidence type="ECO:0000256" key="1">
    <source>
        <dbReference type="ARBA" id="ARBA00010638"/>
    </source>
</evidence>
<dbReference type="GO" id="GO:0030272">
    <property type="term" value="F:5-formyltetrahydrofolate cyclo-ligase activity"/>
    <property type="evidence" value="ECO:0007669"/>
    <property type="project" value="UniProtKB-EC"/>
</dbReference>
<dbReference type="Proteomes" id="UP000824112">
    <property type="component" value="Unassembled WGS sequence"/>
</dbReference>
<dbReference type="Gene3D" id="3.40.50.10420">
    <property type="entry name" value="NagB/RpiA/CoA transferase-like"/>
    <property type="match status" value="1"/>
</dbReference>
<proteinExistence type="inferred from homology"/>
<evidence type="ECO:0000256" key="3">
    <source>
        <dbReference type="ARBA" id="ARBA00022840"/>
    </source>
</evidence>
<evidence type="ECO:0000256" key="2">
    <source>
        <dbReference type="ARBA" id="ARBA00022741"/>
    </source>
</evidence>